<accession>A0A7S0IRZ0</accession>
<dbReference type="InterPro" id="IPR036864">
    <property type="entry name" value="Zn2-C6_fun-type_DNA-bd_sf"/>
</dbReference>
<feature type="compositionally biased region" description="Low complexity" evidence="2">
    <location>
        <begin position="77"/>
        <end position="88"/>
    </location>
</feature>
<dbReference type="PANTHER" id="PTHR31668">
    <property type="entry name" value="GLUCOSE TRANSPORT TRANSCRIPTION REGULATOR RGT1-RELATED-RELATED"/>
    <property type="match status" value="1"/>
</dbReference>
<dbReference type="Gene3D" id="4.10.240.10">
    <property type="entry name" value="Zn(2)-C6 fungal-type DNA-binding domain"/>
    <property type="match status" value="1"/>
</dbReference>
<feature type="compositionally biased region" description="Low complexity" evidence="2">
    <location>
        <begin position="434"/>
        <end position="447"/>
    </location>
</feature>
<dbReference type="GO" id="GO:0000981">
    <property type="term" value="F:DNA-binding transcription factor activity, RNA polymerase II-specific"/>
    <property type="evidence" value="ECO:0007669"/>
    <property type="project" value="InterPro"/>
</dbReference>
<feature type="region of interest" description="Disordered" evidence="2">
    <location>
        <begin position="1"/>
        <end position="64"/>
    </location>
</feature>
<feature type="region of interest" description="Disordered" evidence="2">
    <location>
        <begin position="77"/>
        <end position="101"/>
    </location>
</feature>
<dbReference type="CDD" id="cd00067">
    <property type="entry name" value="GAL4"/>
    <property type="match status" value="1"/>
</dbReference>
<protein>
    <recommendedName>
        <fullName evidence="3">Zn(2)-C6 fungal-type domain-containing protein</fullName>
    </recommendedName>
</protein>
<feature type="domain" description="Zn(2)-C6 fungal-type" evidence="3">
    <location>
        <begin position="214"/>
        <end position="243"/>
    </location>
</feature>
<dbReference type="SMART" id="SM00066">
    <property type="entry name" value="GAL4"/>
    <property type="match status" value="1"/>
</dbReference>
<name>A0A7S0IRZ0_9EUKA</name>
<evidence type="ECO:0000256" key="1">
    <source>
        <dbReference type="ARBA" id="ARBA00023242"/>
    </source>
</evidence>
<evidence type="ECO:0000259" key="3">
    <source>
        <dbReference type="PROSITE" id="PS00463"/>
    </source>
</evidence>
<feature type="compositionally biased region" description="Low complexity" evidence="2">
    <location>
        <begin position="1"/>
        <end position="13"/>
    </location>
</feature>
<dbReference type="InterPro" id="IPR050797">
    <property type="entry name" value="Carb_Metab_Trans_Reg"/>
</dbReference>
<evidence type="ECO:0000313" key="4">
    <source>
        <dbReference type="EMBL" id="CAD8530098.1"/>
    </source>
</evidence>
<feature type="compositionally biased region" description="Pro residues" evidence="2">
    <location>
        <begin position="424"/>
        <end position="433"/>
    </location>
</feature>
<dbReference type="InterPro" id="IPR001138">
    <property type="entry name" value="Zn2Cys6_DnaBD"/>
</dbReference>
<dbReference type="AlphaFoldDB" id="A0A7S0IRZ0"/>
<dbReference type="PROSITE" id="PS00463">
    <property type="entry name" value="ZN2_CY6_FUNGAL_1"/>
    <property type="match status" value="1"/>
</dbReference>
<feature type="region of interest" description="Disordered" evidence="2">
    <location>
        <begin position="249"/>
        <end position="268"/>
    </location>
</feature>
<reference evidence="4" key="1">
    <citation type="submission" date="2021-01" db="EMBL/GenBank/DDBJ databases">
        <authorList>
            <person name="Corre E."/>
            <person name="Pelletier E."/>
            <person name="Niang G."/>
            <person name="Scheremetjew M."/>
            <person name="Finn R."/>
            <person name="Kale V."/>
            <person name="Holt S."/>
            <person name="Cochrane G."/>
            <person name="Meng A."/>
            <person name="Brown T."/>
            <person name="Cohen L."/>
        </authorList>
    </citation>
    <scope>NUCLEOTIDE SEQUENCE</scope>
    <source>
        <strain evidence="4">RCC1130</strain>
    </source>
</reference>
<feature type="compositionally biased region" description="Low complexity" evidence="2">
    <location>
        <begin position="40"/>
        <end position="50"/>
    </location>
</feature>
<evidence type="ECO:0000256" key="2">
    <source>
        <dbReference type="SAM" id="MobiDB-lite"/>
    </source>
</evidence>
<dbReference type="GO" id="GO:0008270">
    <property type="term" value="F:zinc ion binding"/>
    <property type="evidence" value="ECO:0007669"/>
    <property type="project" value="InterPro"/>
</dbReference>
<feature type="compositionally biased region" description="Pro residues" evidence="2">
    <location>
        <begin position="89"/>
        <end position="99"/>
    </location>
</feature>
<organism evidence="4">
    <name type="scientific">Calcidiscus leptoporus</name>
    <dbReference type="NCBI Taxonomy" id="127549"/>
    <lineage>
        <taxon>Eukaryota</taxon>
        <taxon>Haptista</taxon>
        <taxon>Haptophyta</taxon>
        <taxon>Prymnesiophyceae</taxon>
        <taxon>Coccolithales</taxon>
        <taxon>Calcidiscaceae</taxon>
        <taxon>Calcidiscus</taxon>
    </lineage>
</organism>
<sequence>MQAAAAAAAAREAATGKGGEHSDAAAAGFLNDDDDDAHAQGHANGAGMHAPPAEPNAQHVQHAQHYASAVADASLAAGAAGGASERPTFSPPTSSPRPPVAAVQAMAVEAMSMPGMPPPLPEYIRDVRSLPPQVPVVMGEQLSMPQMLPLMEGRPLLVGGVPLLVRGQARPTLLGAPVVAHSAPHVEPLLQAGVRAEGGATGDEPEIKRRATSACAACHERKLRCVMQPNGTCTQCQAKNRTCVSRIEKKRGRPKNSTRRNVLPGNANVYPAGNAMQAMPMHAQSFSMHPPRGLHYAAQGPFDVINACPEQVPSLQWRALPPGYSGLTGSQVLPVQSAMPLGATLQHIPNREGGVCMCDHFGSAAQVPLWASGPSMMGPPAAGPGGLMAAHAMAAPPVSQNVLMATNIGHGWGIPVMHPANPHGAPPHAPPPHVAAQPPMAHAQPPMAAPMSVAAASALGSGAPADEMSAAMAAQQAGATGERYAMYC</sequence>
<dbReference type="SUPFAM" id="SSF57701">
    <property type="entry name" value="Zn2/Cys6 DNA-binding domain"/>
    <property type="match status" value="1"/>
</dbReference>
<keyword evidence="1" id="KW-0539">Nucleus</keyword>
<feature type="region of interest" description="Disordered" evidence="2">
    <location>
        <begin position="420"/>
        <end position="447"/>
    </location>
</feature>
<dbReference type="EMBL" id="HBER01010767">
    <property type="protein sequence ID" value="CAD8530098.1"/>
    <property type="molecule type" value="Transcribed_RNA"/>
</dbReference>
<proteinExistence type="predicted"/>
<feature type="compositionally biased region" description="Basic residues" evidence="2">
    <location>
        <begin position="249"/>
        <end position="258"/>
    </location>
</feature>
<gene>
    <name evidence="4" type="ORF">CLEP1334_LOCUS5350</name>
</gene>